<evidence type="ECO:0000256" key="4">
    <source>
        <dbReference type="ARBA" id="ARBA00023186"/>
    </source>
</evidence>
<dbReference type="InterPro" id="IPR036976">
    <property type="entry name" value="RimM_N_sf"/>
</dbReference>
<evidence type="ECO:0000256" key="3">
    <source>
        <dbReference type="ARBA" id="ARBA00022552"/>
    </source>
</evidence>
<dbReference type="InterPro" id="IPR011033">
    <property type="entry name" value="PRC_barrel-like_sf"/>
</dbReference>
<dbReference type="GO" id="GO:0005737">
    <property type="term" value="C:cytoplasm"/>
    <property type="evidence" value="ECO:0007669"/>
    <property type="project" value="UniProtKB-SubCell"/>
</dbReference>
<feature type="domain" description="RimM N-terminal" evidence="6">
    <location>
        <begin position="9"/>
        <end position="90"/>
    </location>
</feature>
<dbReference type="NCBIfam" id="TIGR02273">
    <property type="entry name" value="16S_RimM"/>
    <property type="match status" value="1"/>
</dbReference>
<evidence type="ECO:0000259" key="6">
    <source>
        <dbReference type="Pfam" id="PF01782"/>
    </source>
</evidence>
<comment type="subunit">
    <text evidence="5">Binds ribosomal protein uS19.</text>
</comment>
<evidence type="ECO:0000313" key="8">
    <source>
        <dbReference type="EMBL" id="NVY96988.1"/>
    </source>
</evidence>
<comment type="similarity">
    <text evidence="5">Belongs to the RimM family.</text>
</comment>
<keyword evidence="3 5" id="KW-0698">rRNA processing</keyword>
<dbReference type="InterPro" id="IPR002676">
    <property type="entry name" value="RimM_N"/>
</dbReference>
<keyword evidence="4 5" id="KW-0143">Chaperone</keyword>
<dbReference type="GO" id="GO:0005840">
    <property type="term" value="C:ribosome"/>
    <property type="evidence" value="ECO:0007669"/>
    <property type="project" value="InterPro"/>
</dbReference>
<keyword evidence="2 5" id="KW-0690">Ribosome biogenesis</keyword>
<dbReference type="Pfam" id="PF01782">
    <property type="entry name" value="RimM"/>
    <property type="match status" value="1"/>
</dbReference>
<dbReference type="Gene3D" id="2.30.30.240">
    <property type="entry name" value="PRC-barrel domain"/>
    <property type="match status" value="1"/>
</dbReference>
<dbReference type="Proteomes" id="UP000563523">
    <property type="component" value="Unassembled WGS sequence"/>
</dbReference>
<dbReference type="SUPFAM" id="SSF50447">
    <property type="entry name" value="Translation proteins"/>
    <property type="match status" value="1"/>
</dbReference>
<dbReference type="EMBL" id="JABZEC010000006">
    <property type="protein sequence ID" value="NVY96988.1"/>
    <property type="molecule type" value="Genomic_DNA"/>
</dbReference>
<dbReference type="PANTHER" id="PTHR33692">
    <property type="entry name" value="RIBOSOME MATURATION FACTOR RIMM"/>
    <property type="match status" value="1"/>
</dbReference>
<keyword evidence="1 5" id="KW-0963">Cytoplasm</keyword>
<evidence type="ECO:0000256" key="5">
    <source>
        <dbReference type="HAMAP-Rule" id="MF_00014"/>
    </source>
</evidence>
<dbReference type="InterPro" id="IPR056792">
    <property type="entry name" value="PRC_RimM"/>
</dbReference>
<dbReference type="GO" id="GO:0043022">
    <property type="term" value="F:ribosome binding"/>
    <property type="evidence" value="ECO:0007669"/>
    <property type="project" value="InterPro"/>
</dbReference>
<sequence length="176" mass="20180">MKQENYLRVGRIINTHGLKGELKIQVITDSPQERFAPQTRLYLHQPQGSTYLPVEVQKARPQLKFWLVQLNQITDLTTAEKYKNWELMIVQADLPPLSEKQYYYHQILGITVYDQKRGYLGKVQDIMALGPNDVWVVQDQVGSEILIPILPTVLLQVDVQEQTAQVALPAGLIDED</sequence>
<keyword evidence="9" id="KW-1185">Reference proteome</keyword>
<dbReference type="Gene3D" id="2.40.30.60">
    <property type="entry name" value="RimM"/>
    <property type="match status" value="1"/>
</dbReference>
<dbReference type="AlphaFoldDB" id="A0A850RE39"/>
<protein>
    <recommendedName>
        <fullName evidence="5">Ribosome maturation factor RimM</fullName>
    </recommendedName>
</protein>
<evidence type="ECO:0000313" key="9">
    <source>
        <dbReference type="Proteomes" id="UP000563523"/>
    </source>
</evidence>
<proteinExistence type="inferred from homology"/>
<dbReference type="InterPro" id="IPR011961">
    <property type="entry name" value="RimM"/>
</dbReference>
<dbReference type="GO" id="GO:0042274">
    <property type="term" value="P:ribosomal small subunit biogenesis"/>
    <property type="evidence" value="ECO:0007669"/>
    <property type="project" value="UniProtKB-UniRule"/>
</dbReference>
<dbReference type="InterPro" id="IPR009000">
    <property type="entry name" value="Transl_B-barrel_sf"/>
</dbReference>
<comment type="function">
    <text evidence="5">An accessory protein needed during the final step in the assembly of 30S ribosomal subunit, possibly for assembly of the head region. Essential for efficient processing of 16S rRNA. May be needed both before and after RbfA during the maturation of 16S rRNA. It has affinity for free ribosomal 30S subunits but not for 70S ribosomes.</text>
</comment>
<comment type="domain">
    <text evidence="5">The PRC barrel domain binds ribosomal protein uS19.</text>
</comment>
<dbReference type="HAMAP" id="MF_00014">
    <property type="entry name" value="Ribosome_mat_RimM"/>
    <property type="match status" value="1"/>
</dbReference>
<comment type="caution">
    <text evidence="8">The sequence shown here is derived from an EMBL/GenBank/DDBJ whole genome shotgun (WGS) entry which is preliminary data.</text>
</comment>
<gene>
    <name evidence="5 8" type="primary">rimM</name>
    <name evidence="8" type="ORF">HU830_07465</name>
</gene>
<reference evidence="8 9" key="1">
    <citation type="submission" date="2020-06" db="EMBL/GenBank/DDBJ databases">
        <authorList>
            <person name="Kang J."/>
        </authorList>
    </citation>
    <scope>NUCLEOTIDE SEQUENCE [LARGE SCALE GENOMIC DNA]</scope>
    <source>
        <strain evidence="8 9">DCY120</strain>
    </source>
</reference>
<comment type="subcellular location">
    <subcellularLocation>
        <location evidence="5">Cytoplasm</location>
    </subcellularLocation>
</comment>
<dbReference type="SUPFAM" id="SSF50346">
    <property type="entry name" value="PRC-barrel domain"/>
    <property type="match status" value="1"/>
</dbReference>
<dbReference type="RefSeq" id="WP_176943140.1">
    <property type="nucleotide sequence ID" value="NZ_JABZEC010000006.1"/>
</dbReference>
<organism evidence="8 9">
    <name type="scientific">Bombilactobacillus apium</name>
    <dbReference type="NCBI Taxonomy" id="2675299"/>
    <lineage>
        <taxon>Bacteria</taxon>
        <taxon>Bacillati</taxon>
        <taxon>Bacillota</taxon>
        <taxon>Bacilli</taxon>
        <taxon>Lactobacillales</taxon>
        <taxon>Lactobacillaceae</taxon>
        <taxon>Bombilactobacillus</taxon>
    </lineage>
</organism>
<accession>A0A850RE39</accession>
<dbReference type="PANTHER" id="PTHR33692:SF1">
    <property type="entry name" value="RIBOSOME MATURATION FACTOR RIMM"/>
    <property type="match status" value="1"/>
</dbReference>
<feature type="domain" description="Ribosome maturation factor RimM PRC barrel" evidence="7">
    <location>
        <begin position="105"/>
        <end position="172"/>
    </location>
</feature>
<dbReference type="GO" id="GO:0006364">
    <property type="term" value="P:rRNA processing"/>
    <property type="evidence" value="ECO:0007669"/>
    <property type="project" value="UniProtKB-UniRule"/>
</dbReference>
<evidence type="ECO:0000259" key="7">
    <source>
        <dbReference type="Pfam" id="PF24986"/>
    </source>
</evidence>
<evidence type="ECO:0000256" key="1">
    <source>
        <dbReference type="ARBA" id="ARBA00022490"/>
    </source>
</evidence>
<name>A0A850RE39_9LACO</name>
<evidence type="ECO:0000256" key="2">
    <source>
        <dbReference type="ARBA" id="ARBA00022517"/>
    </source>
</evidence>
<dbReference type="Pfam" id="PF24986">
    <property type="entry name" value="PRC_RimM"/>
    <property type="match status" value="1"/>
</dbReference>